<evidence type="ECO:0000313" key="2">
    <source>
        <dbReference type="Proteomes" id="UP001652660"/>
    </source>
</evidence>
<dbReference type="Proteomes" id="UP001652660">
    <property type="component" value="Chromosome 6e"/>
</dbReference>
<evidence type="ECO:0000256" key="1">
    <source>
        <dbReference type="SAM" id="MobiDB-lite"/>
    </source>
</evidence>
<sequence>MYIRGRGKIGYLTGETKAPISTDPAYATWDAENSMMYSDLGNQSRIFELTLKIGNLRQGADTVTKNFNSLKRIWQDLNLFNSHEWKSTENFRHHKKTVEDSRIFKFLAGLNVEFDKVRGRIIGRQPLPSIGEMFSEVRREESRKNVMLGKKDPGVAVEGSALEVRCDYCNKPCHTPDTCWKLHGKPPNWKNKGGEKSGRGVPTANEADAGPFTKEQMEHLLMLLKSS</sequence>
<proteinExistence type="predicted"/>
<reference evidence="3" key="1">
    <citation type="submission" date="2025-08" db="UniProtKB">
        <authorList>
            <consortium name="RefSeq"/>
        </authorList>
    </citation>
    <scope>IDENTIFICATION</scope>
    <source>
        <tissue evidence="3">Leaves</tissue>
    </source>
</reference>
<evidence type="ECO:0000313" key="3">
    <source>
        <dbReference type="RefSeq" id="XP_071912178.1"/>
    </source>
</evidence>
<dbReference type="PANTHER" id="PTHR34222">
    <property type="entry name" value="GAG_PRE-INTEGRS DOMAIN-CONTAINING PROTEIN"/>
    <property type="match status" value="1"/>
</dbReference>
<dbReference type="GeneID" id="140009769"/>
<gene>
    <name evidence="3" type="primary">LOC140009769</name>
</gene>
<protein>
    <submittedName>
        <fullName evidence="3">Uncharacterized protein</fullName>
    </submittedName>
</protein>
<feature type="region of interest" description="Disordered" evidence="1">
    <location>
        <begin position="186"/>
        <end position="213"/>
    </location>
</feature>
<accession>A0ABM4UY15</accession>
<dbReference type="RefSeq" id="XP_071912178.1">
    <property type="nucleotide sequence ID" value="XM_072056077.1"/>
</dbReference>
<organism evidence="2 3">
    <name type="scientific">Coffea arabica</name>
    <name type="common">Arabian coffee</name>
    <dbReference type="NCBI Taxonomy" id="13443"/>
    <lineage>
        <taxon>Eukaryota</taxon>
        <taxon>Viridiplantae</taxon>
        <taxon>Streptophyta</taxon>
        <taxon>Embryophyta</taxon>
        <taxon>Tracheophyta</taxon>
        <taxon>Spermatophyta</taxon>
        <taxon>Magnoliopsida</taxon>
        <taxon>eudicotyledons</taxon>
        <taxon>Gunneridae</taxon>
        <taxon>Pentapetalae</taxon>
        <taxon>asterids</taxon>
        <taxon>lamiids</taxon>
        <taxon>Gentianales</taxon>
        <taxon>Rubiaceae</taxon>
        <taxon>Ixoroideae</taxon>
        <taxon>Gardenieae complex</taxon>
        <taxon>Bertiereae - Coffeeae clade</taxon>
        <taxon>Coffeeae</taxon>
        <taxon>Coffea</taxon>
    </lineage>
</organism>
<dbReference type="PANTHER" id="PTHR34222:SF40">
    <property type="match status" value="1"/>
</dbReference>
<name>A0ABM4UY15_COFAR</name>
<keyword evidence="2" id="KW-1185">Reference proteome</keyword>